<accession>A0A1R1B0A4</accession>
<gene>
    <name evidence="2" type="ORF">BK123_15025</name>
</gene>
<dbReference type="SUPFAM" id="SSF159121">
    <property type="entry name" value="BC4932-like"/>
    <property type="match status" value="1"/>
</dbReference>
<dbReference type="AlphaFoldDB" id="A0A1R1B0A4"/>
<protein>
    <recommendedName>
        <fullName evidence="4">YxeA family protein</fullName>
    </recommendedName>
</protein>
<dbReference type="InterPro" id="IPR006542">
    <property type="entry name" value="DUF1093"/>
</dbReference>
<feature type="transmembrane region" description="Helical" evidence="1">
    <location>
        <begin position="6"/>
        <end position="25"/>
    </location>
</feature>
<dbReference type="InterPro" id="IPR036166">
    <property type="entry name" value="YxeA-like_sf"/>
</dbReference>
<name>A0A1R1B0A4_PAELA</name>
<evidence type="ECO:0000313" key="3">
    <source>
        <dbReference type="Proteomes" id="UP000187074"/>
    </source>
</evidence>
<reference evidence="2 3" key="1">
    <citation type="submission" date="2016-11" db="EMBL/GenBank/DDBJ databases">
        <title>Paenibacillus species isolates.</title>
        <authorList>
            <person name="Beno S.M."/>
        </authorList>
    </citation>
    <scope>NUCLEOTIDE SEQUENCE [LARGE SCALE GENOMIC DNA]</scope>
    <source>
        <strain evidence="2 3">FSL F4-0100</strain>
    </source>
</reference>
<dbReference type="Proteomes" id="UP000187074">
    <property type="component" value="Unassembled WGS sequence"/>
</dbReference>
<evidence type="ECO:0000313" key="2">
    <source>
        <dbReference type="EMBL" id="OME91955.1"/>
    </source>
</evidence>
<organism evidence="2 3">
    <name type="scientific">Paenibacillus lautus</name>
    <name type="common">Bacillus lautus</name>
    <dbReference type="NCBI Taxonomy" id="1401"/>
    <lineage>
        <taxon>Bacteria</taxon>
        <taxon>Bacillati</taxon>
        <taxon>Bacillota</taxon>
        <taxon>Bacilli</taxon>
        <taxon>Bacillales</taxon>
        <taxon>Paenibacillaceae</taxon>
        <taxon>Paenibacillus</taxon>
    </lineage>
</organism>
<evidence type="ECO:0000256" key="1">
    <source>
        <dbReference type="SAM" id="Phobius"/>
    </source>
</evidence>
<dbReference type="RefSeq" id="WP_076323219.1">
    <property type="nucleotide sequence ID" value="NZ_BOSB01000002.1"/>
</dbReference>
<dbReference type="NCBIfam" id="TIGR01655">
    <property type="entry name" value="yxeA_fam"/>
    <property type="match status" value="1"/>
</dbReference>
<keyword evidence="1" id="KW-1133">Transmembrane helix</keyword>
<evidence type="ECO:0008006" key="4">
    <source>
        <dbReference type="Google" id="ProtNLM"/>
    </source>
</evidence>
<keyword evidence="1" id="KW-0812">Transmembrane</keyword>
<dbReference type="Gene3D" id="2.40.50.480">
    <property type="match status" value="1"/>
</dbReference>
<proteinExistence type="predicted"/>
<dbReference type="EMBL" id="MRTF01000005">
    <property type="protein sequence ID" value="OME91955.1"/>
    <property type="molecule type" value="Genomic_DNA"/>
</dbReference>
<dbReference type="Pfam" id="PF06486">
    <property type="entry name" value="DUF1093"/>
    <property type="match status" value="1"/>
</dbReference>
<dbReference type="STRING" id="1401.BK123_15025"/>
<comment type="caution">
    <text evidence="2">The sequence shown here is derived from an EMBL/GenBank/DDBJ whole genome shotgun (WGS) entry which is preliminary data.</text>
</comment>
<sequence>MKKTMIFGGILVAILVGFVVFIQNVNINRFGTDQYYVQIQDGTKVEDKTDNGEKYIYYEYTLEGFNKEGNAKTLTFRANKELRKEAYLRLYVKEKGVSSYQEVQANELPEPAKVKLETLGK</sequence>
<dbReference type="PANTHER" id="PTHR36433">
    <property type="entry name" value="HYPOTHETICAL CYTOSOLIC PROTEIN"/>
    <property type="match status" value="1"/>
</dbReference>
<dbReference type="OrthoDB" id="8719215at2"/>
<dbReference type="PANTHER" id="PTHR36433:SF2">
    <property type="entry name" value="YXEA FAMILY PROTEIN"/>
    <property type="match status" value="1"/>
</dbReference>
<keyword evidence="1" id="KW-0472">Membrane</keyword>